<dbReference type="KEGG" id="gom:D7316_00732"/>
<name>A0A3G8JI11_9ACTN</name>
<sequence>MSTAHTTLSEASSAVPTTVYEHELVHMMDDIDTIIESTTNPVHRAILVNYRRHGLLEVSGRYDELLAADMTVRHPHYRIFEGGNGVILDGLDQVREFYRTLAEMDMLVMWTGRQKMAVADWGFAGEAEFSQFVPGRMLGDNVFGALAEDGDGAGSEETSAGSGYDPDAYYLVRRTLAFVWPYDDAVRMIGEHVYEDASSKVISKVSTTDVITGARAAELLAPIIDKYPLVRL</sequence>
<evidence type="ECO:0000313" key="2">
    <source>
        <dbReference type="Proteomes" id="UP000271469"/>
    </source>
</evidence>
<protein>
    <recommendedName>
        <fullName evidence="3">SnoaL-like domain-containing protein</fullName>
    </recommendedName>
</protein>
<organism evidence="1 2">
    <name type="scientific">Gordonia insulae</name>
    <dbReference type="NCBI Taxonomy" id="2420509"/>
    <lineage>
        <taxon>Bacteria</taxon>
        <taxon>Bacillati</taxon>
        <taxon>Actinomycetota</taxon>
        <taxon>Actinomycetes</taxon>
        <taxon>Mycobacteriales</taxon>
        <taxon>Gordoniaceae</taxon>
        <taxon>Gordonia</taxon>
    </lineage>
</organism>
<accession>A0A3G8JI11</accession>
<evidence type="ECO:0000313" key="1">
    <source>
        <dbReference type="EMBL" id="AZG44152.1"/>
    </source>
</evidence>
<dbReference type="Proteomes" id="UP000271469">
    <property type="component" value="Chromosome"/>
</dbReference>
<dbReference type="EMBL" id="CP033972">
    <property type="protein sequence ID" value="AZG44152.1"/>
    <property type="molecule type" value="Genomic_DNA"/>
</dbReference>
<dbReference type="AlphaFoldDB" id="A0A3G8JI11"/>
<dbReference type="OrthoDB" id="2375018at2"/>
<evidence type="ECO:0008006" key="3">
    <source>
        <dbReference type="Google" id="ProtNLM"/>
    </source>
</evidence>
<keyword evidence="2" id="KW-1185">Reference proteome</keyword>
<reference evidence="1 2" key="1">
    <citation type="submission" date="2018-11" db="EMBL/GenBank/DDBJ databases">
        <title>Gordonia insulae sp. nov., isolated from an island soil.</title>
        <authorList>
            <person name="Kim Y.S."/>
            <person name="Kim S.B."/>
        </authorList>
    </citation>
    <scope>NUCLEOTIDE SEQUENCE [LARGE SCALE GENOMIC DNA]</scope>
    <source>
        <strain evidence="1 2">MMS17-SY073</strain>
    </source>
</reference>
<proteinExistence type="predicted"/>
<gene>
    <name evidence="1" type="ORF">D7316_00732</name>
</gene>
<dbReference type="RefSeq" id="WP_124707078.1">
    <property type="nucleotide sequence ID" value="NZ_CP033972.1"/>
</dbReference>